<proteinExistence type="predicted"/>
<dbReference type="EMBL" id="LS483487">
    <property type="protein sequence ID" value="SQJ00075.1"/>
    <property type="molecule type" value="Genomic_DNA"/>
</dbReference>
<feature type="transmembrane region" description="Helical" evidence="1">
    <location>
        <begin position="16"/>
        <end position="37"/>
    </location>
</feature>
<dbReference type="Pfam" id="PF20456">
    <property type="entry name" value="DUF6709"/>
    <property type="match status" value="1"/>
</dbReference>
<feature type="transmembrane region" description="Helical" evidence="1">
    <location>
        <begin position="187"/>
        <end position="207"/>
    </location>
</feature>
<evidence type="ECO:0000313" key="3">
    <source>
        <dbReference type="Proteomes" id="UP000249008"/>
    </source>
</evidence>
<evidence type="ECO:0008006" key="4">
    <source>
        <dbReference type="Google" id="ProtNLM"/>
    </source>
</evidence>
<organism evidence="2 3">
    <name type="scientific">Fusobacterium ulcerans</name>
    <dbReference type="NCBI Taxonomy" id="861"/>
    <lineage>
        <taxon>Bacteria</taxon>
        <taxon>Fusobacteriati</taxon>
        <taxon>Fusobacteriota</taxon>
        <taxon>Fusobacteriia</taxon>
        <taxon>Fusobacteriales</taxon>
        <taxon>Fusobacteriaceae</taxon>
        <taxon>Fusobacterium</taxon>
    </lineage>
</organism>
<gene>
    <name evidence="2" type="ORF">NCTC12112_00430</name>
</gene>
<dbReference type="GeneID" id="78455022"/>
<evidence type="ECO:0000313" key="2">
    <source>
        <dbReference type="EMBL" id="SQJ00075.1"/>
    </source>
</evidence>
<evidence type="ECO:0000256" key="1">
    <source>
        <dbReference type="SAM" id="Phobius"/>
    </source>
</evidence>
<dbReference type="KEGG" id="ful:C4N20_09380"/>
<accession>A0AAX2J6Z5</accession>
<keyword evidence="1" id="KW-0472">Membrane</keyword>
<keyword evidence="1" id="KW-0812">Transmembrane</keyword>
<dbReference type="Proteomes" id="UP000249008">
    <property type="component" value="Chromosome 1"/>
</dbReference>
<protein>
    <recommendedName>
        <fullName evidence="4">DUF4178 domain-containing protein</fullName>
    </recommendedName>
</protein>
<dbReference type="RefSeq" id="WP_005979377.1">
    <property type="nucleotide sequence ID" value="NZ_CABKNW010000004.1"/>
</dbReference>
<keyword evidence="1" id="KW-1133">Transmembrane helix</keyword>
<reference evidence="2 3" key="1">
    <citation type="submission" date="2018-06" db="EMBL/GenBank/DDBJ databases">
        <authorList>
            <consortium name="Pathogen Informatics"/>
            <person name="Doyle S."/>
        </authorList>
    </citation>
    <scope>NUCLEOTIDE SEQUENCE [LARGE SCALE GENOMIC DNA]</scope>
    <source>
        <strain evidence="2 3">NCTC12112</strain>
    </source>
</reference>
<name>A0AAX2J6Z5_9FUSO</name>
<dbReference type="AlphaFoldDB" id="A0AAX2J6Z5"/>
<sequence>MGINNIGYSIKRKNRLAAFLFIMGAILIFLFCLRGYISYFGGPISIEKLKSLKLKGEYVQIETDFLLGPFAGYDYGMGETSDKAYIIPIDENKQKWIAVYVKGKKAREFEELKETLIKASQTKDRSEFKNYTVNLKGTILNMERELKKYYLEFTKAPYDQKRTFLPLIIQVDKVPSSIDGIAIDITVMWLLTGLSFFLVTAASYLIIKSEKDSYLGYLKDYCEKSSSYEYTWQKINELCSEKPLIKNVWINEKWMLFRLEKYLYIMDIDNIVWIYLEEARSNYSRKPIYGLCIAEETKKKYCIPITENETWIIDYLFKIHKRALFGYNEEWQRLFENEFEKFKRFARKIN</sequence>
<dbReference type="InterPro" id="IPR046555">
    <property type="entry name" value="DUF6709"/>
</dbReference>